<reference evidence="2" key="1">
    <citation type="submission" date="2016-03" db="EMBL/GenBank/DDBJ databases">
        <title>Mechanisms controlling the formation of the plant cell surface in tip-growing cells are functionally conserved among land plants.</title>
        <authorList>
            <person name="Honkanen S."/>
            <person name="Jones V.A."/>
            <person name="Morieri G."/>
            <person name="Champion C."/>
            <person name="Hetherington A.J."/>
            <person name="Kelly S."/>
            <person name="Saint-Marcoux D."/>
            <person name="Proust H."/>
            <person name="Prescott H."/>
            <person name="Dolan L."/>
        </authorList>
    </citation>
    <scope>NUCLEOTIDE SEQUENCE [LARGE SCALE GENOMIC DNA]</scope>
    <source>
        <tissue evidence="2">Whole gametophyte</tissue>
    </source>
</reference>
<evidence type="ECO:0000313" key="2">
    <source>
        <dbReference type="EMBL" id="OAE29686.1"/>
    </source>
</evidence>
<dbReference type="EMBL" id="LVLJ01001434">
    <property type="protein sequence ID" value="OAE29686.1"/>
    <property type="molecule type" value="Genomic_DNA"/>
</dbReference>
<feature type="compositionally biased region" description="Polar residues" evidence="1">
    <location>
        <begin position="28"/>
        <end position="40"/>
    </location>
</feature>
<comment type="caution">
    <text evidence="2">The sequence shown here is derived from an EMBL/GenBank/DDBJ whole genome shotgun (WGS) entry which is preliminary data.</text>
</comment>
<protein>
    <submittedName>
        <fullName evidence="2">Uncharacterized protein</fullName>
    </submittedName>
</protein>
<keyword evidence="3" id="KW-1185">Reference proteome</keyword>
<sequence length="176" mass="18695">MTTLDVIPEDWSNMGSGKVKGSRCGLTQGASDLGTQPPSKSSDEPGTRVDSALESELREGRLQVSAGGRAGGDKMRMTKGQLVMRGDVNWAAQLSSGSRPARQKLPMLLLDSLLLLLPIASMELGPGHMADHRLGLQPPMSLLLPEYAALPTPSIGETAKQALSSFTSPASPWKRF</sequence>
<evidence type="ECO:0000313" key="3">
    <source>
        <dbReference type="Proteomes" id="UP000077202"/>
    </source>
</evidence>
<dbReference type="Proteomes" id="UP000077202">
    <property type="component" value="Unassembled WGS sequence"/>
</dbReference>
<proteinExistence type="predicted"/>
<gene>
    <name evidence="2" type="ORF">AXG93_509s1390</name>
</gene>
<organism evidence="2 3">
    <name type="scientific">Marchantia polymorpha subsp. ruderalis</name>
    <dbReference type="NCBI Taxonomy" id="1480154"/>
    <lineage>
        <taxon>Eukaryota</taxon>
        <taxon>Viridiplantae</taxon>
        <taxon>Streptophyta</taxon>
        <taxon>Embryophyta</taxon>
        <taxon>Marchantiophyta</taxon>
        <taxon>Marchantiopsida</taxon>
        <taxon>Marchantiidae</taxon>
        <taxon>Marchantiales</taxon>
        <taxon>Marchantiaceae</taxon>
        <taxon>Marchantia</taxon>
    </lineage>
</organism>
<evidence type="ECO:0000256" key="1">
    <source>
        <dbReference type="SAM" id="MobiDB-lite"/>
    </source>
</evidence>
<feature type="region of interest" description="Disordered" evidence="1">
    <location>
        <begin position="1"/>
        <end position="52"/>
    </location>
</feature>
<name>A0A176WC43_MARPO</name>
<accession>A0A176WC43</accession>
<dbReference type="AlphaFoldDB" id="A0A176WC43"/>